<name>A0A377JM85_9HELI</name>
<dbReference type="EC" id="2.4.1.-" evidence="2"/>
<proteinExistence type="predicted"/>
<dbReference type="PANTHER" id="PTHR12526:SF638">
    <property type="entry name" value="SPORE COAT PROTEIN SA"/>
    <property type="match status" value="1"/>
</dbReference>
<reference evidence="2 3" key="1">
    <citation type="submission" date="2018-06" db="EMBL/GenBank/DDBJ databases">
        <authorList>
            <consortium name="Pathogen Informatics"/>
            <person name="Doyle S."/>
        </authorList>
    </citation>
    <scope>NUCLEOTIDE SEQUENCE [LARGE SCALE GENOMIC DNA]</scope>
    <source>
        <strain evidence="2 3">NCTC12221</strain>
    </source>
</reference>
<dbReference type="Gene3D" id="3.40.50.2000">
    <property type="entry name" value="Glycogen Phosphorylase B"/>
    <property type="match status" value="2"/>
</dbReference>
<organism evidence="2 3">
    <name type="scientific">Helicobacter cinaedi</name>
    <dbReference type="NCBI Taxonomy" id="213"/>
    <lineage>
        <taxon>Bacteria</taxon>
        <taxon>Pseudomonadati</taxon>
        <taxon>Campylobacterota</taxon>
        <taxon>Epsilonproteobacteria</taxon>
        <taxon>Campylobacterales</taxon>
        <taxon>Helicobacteraceae</taxon>
        <taxon>Helicobacter</taxon>
    </lineage>
</organism>
<dbReference type="Pfam" id="PF00534">
    <property type="entry name" value="Glycos_transf_1"/>
    <property type="match status" value="1"/>
</dbReference>
<dbReference type="EMBL" id="UGHZ01000001">
    <property type="protein sequence ID" value="STP08900.1"/>
    <property type="molecule type" value="Genomic_DNA"/>
</dbReference>
<dbReference type="SUPFAM" id="SSF53756">
    <property type="entry name" value="UDP-Glycosyltransferase/glycogen phosphorylase"/>
    <property type="match status" value="1"/>
</dbReference>
<dbReference type="RefSeq" id="WP_181810053.1">
    <property type="nucleotide sequence ID" value="NZ_UGHZ01000001.1"/>
</dbReference>
<protein>
    <submittedName>
        <fullName evidence="2">Glycosyltransferase</fullName>
        <ecNumber evidence="2">2.4.1.-</ecNumber>
    </submittedName>
</protein>
<dbReference type="InterPro" id="IPR001296">
    <property type="entry name" value="Glyco_trans_1"/>
</dbReference>
<evidence type="ECO:0000313" key="3">
    <source>
        <dbReference type="Proteomes" id="UP000255335"/>
    </source>
</evidence>
<feature type="domain" description="Glycosyl transferase family 1" evidence="1">
    <location>
        <begin position="15"/>
        <end position="125"/>
    </location>
</feature>
<evidence type="ECO:0000259" key="1">
    <source>
        <dbReference type="Pfam" id="PF00534"/>
    </source>
</evidence>
<dbReference type="Proteomes" id="UP000255335">
    <property type="component" value="Unassembled WGS sequence"/>
</dbReference>
<dbReference type="GO" id="GO:0016757">
    <property type="term" value="F:glycosyltransferase activity"/>
    <property type="evidence" value="ECO:0007669"/>
    <property type="project" value="UniProtKB-KW"/>
</dbReference>
<evidence type="ECO:0000313" key="2">
    <source>
        <dbReference type="EMBL" id="STP08900.1"/>
    </source>
</evidence>
<keyword evidence="2" id="KW-0328">Glycosyltransferase</keyword>
<gene>
    <name evidence="2" type="ORF">NCTC12221_00323</name>
</gene>
<accession>A0A377JM85</accession>
<dbReference type="AlphaFoldDB" id="A0A377JM85"/>
<dbReference type="PANTHER" id="PTHR12526">
    <property type="entry name" value="GLYCOSYLTRANSFERASE"/>
    <property type="match status" value="1"/>
</dbReference>
<keyword evidence="2" id="KW-0808">Transferase</keyword>
<sequence>MGASDCENPSAISEKQILEWQKQGIIEYLGSTQDVRPFLESSSCVVLPSYREGVSVSLLEAMSMGKPIITSNASGCKHLVKEFDNGCSNGFLCEVRDAKSLANAMREFIALDSTTREIMGQNARDFVCENYNIQRIIDTYHHACVSRSS</sequence>